<dbReference type="GO" id="GO:0008202">
    <property type="term" value="P:steroid metabolic process"/>
    <property type="evidence" value="ECO:0007669"/>
    <property type="project" value="TreeGrafter"/>
</dbReference>
<evidence type="ECO:0000313" key="3">
    <source>
        <dbReference type="EMBL" id="KAF8779320.1"/>
    </source>
</evidence>
<accession>A0A835KV86</accession>
<comment type="caution">
    <text evidence="3">The sequence shown here is derived from an EMBL/GenBank/DDBJ whole genome shotgun (WGS) entry which is preliminary data.</text>
</comment>
<dbReference type="AlphaFoldDB" id="A0A835KV86"/>
<proteinExistence type="predicted"/>
<organism evidence="3 4">
    <name type="scientific">Digitaria exilis</name>
    <dbReference type="NCBI Taxonomy" id="1010633"/>
    <lineage>
        <taxon>Eukaryota</taxon>
        <taxon>Viridiplantae</taxon>
        <taxon>Streptophyta</taxon>
        <taxon>Embryophyta</taxon>
        <taxon>Tracheophyta</taxon>
        <taxon>Spermatophyta</taxon>
        <taxon>Magnoliopsida</taxon>
        <taxon>Liliopsida</taxon>
        <taxon>Poales</taxon>
        <taxon>Poaceae</taxon>
        <taxon>PACMAD clade</taxon>
        <taxon>Panicoideae</taxon>
        <taxon>Panicodae</taxon>
        <taxon>Paniceae</taxon>
        <taxon>Anthephorinae</taxon>
        <taxon>Digitaria</taxon>
    </lineage>
</organism>
<dbReference type="OrthoDB" id="415825at2759"/>
<dbReference type="Proteomes" id="UP000636709">
    <property type="component" value="Unassembled WGS sequence"/>
</dbReference>
<evidence type="ECO:0000256" key="2">
    <source>
        <dbReference type="SAM" id="MobiDB-lite"/>
    </source>
</evidence>
<gene>
    <name evidence="3" type="ORF">HU200_002753</name>
</gene>
<dbReference type="EMBL" id="JACEFO010000185">
    <property type="protein sequence ID" value="KAF8779320.1"/>
    <property type="molecule type" value="Genomic_DNA"/>
</dbReference>
<dbReference type="PANTHER" id="PTHR10801">
    <property type="entry name" value="24-DEHYDROCHOLESTEROL REDUCTASE"/>
    <property type="match status" value="1"/>
</dbReference>
<dbReference type="GO" id="GO:0016628">
    <property type="term" value="F:oxidoreductase activity, acting on the CH-CH group of donors, NAD or NADP as acceptor"/>
    <property type="evidence" value="ECO:0007669"/>
    <property type="project" value="TreeGrafter"/>
</dbReference>
<evidence type="ECO:0000313" key="4">
    <source>
        <dbReference type="Proteomes" id="UP000636709"/>
    </source>
</evidence>
<reference evidence="3" key="1">
    <citation type="submission" date="2020-07" db="EMBL/GenBank/DDBJ databases">
        <title>Genome sequence and genetic diversity analysis of an under-domesticated orphan crop, white fonio (Digitaria exilis).</title>
        <authorList>
            <person name="Bennetzen J.L."/>
            <person name="Chen S."/>
            <person name="Ma X."/>
            <person name="Wang X."/>
            <person name="Yssel A.E.J."/>
            <person name="Chaluvadi S.R."/>
            <person name="Johnson M."/>
            <person name="Gangashetty P."/>
            <person name="Hamidou F."/>
            <person name="Sanogo M.D."/>
            <person name="Zwaenepoel A."/>
            <person name="Wallace J."/>
            <person name="Van De Peer Y."/>
            <person name="Van Deynze A."/>
        </authorList>
    </citation>
    <scope>NUCLEOTIDE SEQUENCE</scope>
    <source>
        <tissue evidence="3">Leaves</tissue>
    </source>
</reference>
<name>A0A835KV86_9POAL</name>
<dbReference type="InterPro" id="IPR040165">
    <property type="entry name" value="Diminuto-like"/>
</dbReference>
<feature type="region of interest" description="Disordered" evidence="2">
    <location>
        <begin position="1"/>
        <end position="98"/>
    </location>
</feature>
<dbReference type="GO" id="GO:0005737">
    <property type="term" value="C:cytoplasm"/>
    <property type="evidence" value="ECO:0007669"/>
    <property type="project" value="TreeGrafter"/>
</dbReference>
<protein>
    <submittedName>
        <fullName evidence="3">Uncharacterized protein</fullName>
    </submittedName>
</protein>
<keyword evidence="4" id="KW-1185">Reference proteome</keyword>
<sequence length="151" mass="17460">MNTSGCRTAHQARRRGDNVCRGGGRCRHAAVVEMRGEMPPHRRRGEDDSHRVEMPPHRRMGEHERRRGGDGRRGDGHGGDAVPNQASRVGRDGWSAKKKGNKINRMEYIPTRDYRHRHTRSMYLEGKLILPFGDHLWFRLKLTQGEAIRNY</sequence>
<dbReference type="PANTHER" id="PTHR10801:SF0">
    <property type="entry name" value="DELTA(24)-STEROL REDUCTASE"/>
    <property type="match status" value="1"/>
</dbReference>
<feature type="compositionally biased region" description="Basic and acidic residues" evidence="2">
    <location>
        <begin position="34"/>
        <end position="78"/>
    </location>
</feature>
<dbReference type="GO" id="GO:0016020">
    <property type="term" value="C:membrane"/>
    <property type="evidence" value="ECO:0007669"/>
    <property type="project" value="TreeGrafter"/>
</dbReference>
<keyword evidence="1" id="KW-0560">Oxidoreductase</keyword>
<evidence type="ECO:0000256" key="1">
    <source>
        <dbReference type="ARBA" id="ARBA00023002"/>
    </source>
</evidence>